<evidence type="ECO:0000313" key="5">
    <source>
        <dbReference type="Proteomes" id="UP001236806"/>
    </source>
</evidence>
<dbReference type="GO" id="GO:0047449">
    <property type="term" value="F:2-dehydro-3-deoxy-L-arabinonate dehydratase activity"/>
    <property type="evidence" value="ECO:0007669"/>
    <property type="project" value="UniProtKB-EC"/>
</dbReference>
<accession>A0ABU0PLY7</accession>
<comment type="similarity">
    <text evidence="1 3">Belongs to the DapA family.</text>
</comment>
<evidence type="ECO:0000256" key="2">
    <source>
        <dbReference type="ARBA" id="ARBA00023239"/>
    </source>
</evidence>
<evidence type="ECO:0000256" key="3">
    <source>
        <dbReference type="PIRNR" id="PIRNR001365"/>
    </source>
</evidence>
<keyword evidence="2 3" id="KW-0456">Lyase</keyword>
<dbReference type="CDD" id="cd00408">
    <property type="entry name" value="DHDPS-like"/>
    <property type="match status" value="1"/>
</dbReference>
<protein>
    <submittedName>
        <fullName evidence="4">2-keto-3-deoxy-L-arabinonate dehydratase</fullName>
        <ecNumber evidence="4">4.2.1.43</ecNumber>
    </submittedName>
</protein>
<organism evidence="4 5">
    <name type="scientific">Pseudarthrobacter siccitolerans</name>
    <dbReference type="NCBI Taxonomy" id="861266"/>
    <lineage>
        <taxon>Bacteria</taxon>
        <taxon>Bacillati</taxon>
        <taxon>Actinomycetota</taxon>
        <taxon>Actinomycetes</taxon>
        <taxon>Micrococcales</taxon>
        <taxon>Micrococcaceae</taxon>
        <taxon>Pseudarthrobacter</taxon>
    </lineage>
</organism>
<dbReference type="SMART" id="SM01130">
    <property type="entry name" value="DHDPS"/>
    <property type="match status" value="1"/>
</dbReference>
<dbReference type="InterPro" id="IPR002220">
    <property type="entry name" value="DapA-like"/>
</dbReference>
<dbReference type="PIRSF" id="PIRSF001365">
    <property type="entry name" value="DHDPS"/>
    <property type="match status" value="1"/>
</dbReference>
<name>A0ABU0PLY7_9MICC</name>
<dbReference type="RefSeq" id="WP_306636924.1">
    <property type="nucleotide sequence ID" value="NZ_JAUSXB010000001.1"/>
</dbReference>
<dbReference type="PANTHER" id="PTHR12128">
    <property type="entry name" value="DIHYDRODIPICOLINATE SYNTHASE"/>
    <property type="match status" value="1"/>
</dbReference>
<comment type="caution">
    <text evidence="4">The sequence shown here is derived from an EMBL/GenBank/DDBJ whole genome shotgun (WGS) entry which is preliminary data.</text>
</comment>
<sequence length="303" mass="33317">MSAITGVMPVAPTIFTDDEELDLEGQRRVLDYLVDGKSDAVCILANYSEQFSLTDDEREAVLRTTMDHLGERMPVCVTTSHFSSRIARERSLRAQELGAAMVMLMPPFFGATMKVDDEAVVEYFKHVADGLDIDIMIQDAPMSTTPLSVGLLARIAQEVPQVNYAKIEMPQAADKLRALAAAAGPALPGLFDGEEAITLIPDLEAGAQGTMSSCMVPDQLGQIVRDFHAGERDKAIHAWEDLLPFIHFENRQCGLRATKVLMKEGNIIASDRTRAPIGDLHPDTRAQLVEMAKRKDPLILNWA</sequence>
<dbReference type="EC" id="4.2.1.43" evidence="4"/>
<dbReference type="Pfam" id="PF00701">
    <property type="entry name" value="DHDPS"/>
    <property type="match status" value="1"/>
</dbReference>
<evidence type="ECO:0000313" key="4">
    <source>
        <dbReference type="EMBL" id="MDQ0674985.1"/>
    </source>
</evidence>
<dbReference type="EMBL" id="JAUSXB010000001">
    <property type="protein sequence ID" value="MDQ0674985.1"/>
    <property type="molecule type" value="Genomic_DNA"/>
</dbReference>
<dbReference type="InterPro" id="IPR013785">
    <property type="entry name" value="Aldolase_TIM"/>
</dbReference>
<reference evidence="4 5" key="1">
    <citation type="submission" date="2023-07" db="EMBL/GenBank/DDBJ databases">
        <title>Comparative genomics of wheat-associated soil bacteria to identify genetic determinants of phenazine resistance.</title>
        <authorList>
            <person name="Mouncey N."/>
        </authorList>
    </citation>
    <scope>NUCLEOTIDE SEQUENCE [LARGE SCALE GENOMIC DNA]</scope>
    <source>
        <strain evidence="4 5">W1I3</strain>
    </source>
</reference>
<keyword evidence="5" id="KW-1185">Reference proteome</keyword>
<dbReference type="Gene3D" id="3.20.20.70">
    <property type="entry name" value="Aldolase class I"/>
    <property type="match status" value="1"/>
</dbReference>
<dbReference type="Proteomes" id="UP001236806">
    <property type="component" value="Unassembled WGS sequence"/>
</dbReference>
<proteinExistence type="inferred from homology"/>
<dbReference type="PANTHER" id="PTHR12128:SF66">
    <property type="entry name" value="4-HYDROXY-2-OXOGLUTARATE ALDOLASE, MITOCHONDRIAL"/>
    <property type="match status" value="1"/>
</dbReference>
<evidence type="ECO:0000256" key="1">
    <source>
        <dbReference type="ARBA" id="ARBA00007592"/>
    </source>
</evidence>
<dbReference type="SUPFAM" id="SSF51569">
    <property type="entry name" value="Aldolase"/>
    <property type="match status" value="1"/>
</dbReference>
<gene>
    <name evidence="4" type="ORF">QFZ36_002546</name>
</gene>